<proteinExistence type="predicted"/>
<evidence type="ECO:0000313" key="1">
    <source>
        <dbReference type="EMBL" id="SVD05956.1"/>
    </source>
</evidence>
<dbReference type="EMBL" id="UINC01127073">
    <property type="protein sequence ID" value="SVD05956.1"/>
    <property type="molecule type" value="Genomic_DNA"/>
</dbReference>
<sequence>VGARKQIFSSNHQITNAYDKILQPHKLQMIGECGSEFHMKNGYDFHLLYLLLPS</sequence>
<feature type="non-terminal residue" evidence="1">
    <location>
        <position position="1"/>
    </location>
</feature>
<reference evidence="1" key="1">
    <citation type="submission" date="2018-05" db="EMBL/GenBank/DDBJ databases">
        <authorList>
            <person name="Lanie J.A."/>
            <person name="Ng W.-L."/>
            <person name="Kazmierczak K.M."/>
            <person name="Andrzejewski T.M."/>
            <person name="Davidsen T.M."/>
            <person name="Wayne K.J."/>
            <person name="Tettelin H."/>
            <person name="Glass J.I."/>
            <person name="Rusch D."/>
            <person name="Podicherti R."/>
            <person name="Tsui H.-C.T."/>
            <person name="Winkler M.E."/>
        </authorList>
    </citation>
    <scope>NUCLEOTIDE SEQUENCE</scope>
</reference>
<accession>A0A382S7R4</accession>
<organism evidence="1">
    <name type="scientific">marine metagenome</name>
    <dbReference type="NCBI Taxonomy" id="408172"/>
    <lineage>
        <taxon>unclassified sequences</taxon>
        <taxon>metagenomes</taxon>
        <taxon>ecological metagenomes</taxon>
    </lineage>
</organism>
<gene>
    <name evidence="1" type="ORF">METZ01_LOCUS358810</name>
</gene>
<name>A0A382S7R4_9ZZZZ</name>
<dbReference type="AlphaFoldDB" id="A0A382S7R4"/>
<protein>
    <submittedName>
        <fullName evidence="1">Uncharacterized protein</fullName>
    </submittedName>
</protein>